<dbReference type="InterPro" id="IPR010982">
    <property type="entry name" value="Lambda_DNA-bd_dom_sf"/>
</dbReference>
<dbReference type="Proteomes" id="UP001143474">
    <property type="component" value="Unassembled WGS sequence"/>
</dbReference>
<accession>A0A9W6I6R1</accession>
<dbReference type="EMBL" id="BSEV01000015">
    <property type="protein sequence ID" value="GLK12203.1"/>
    <property type="molecule type" value="Genomic_DNA"/>
</dbReference>
<proteinExistence type="predicted"/>
<dbReference type="InterPro" id="IPR001387">
    <property type="entry name" value="Cro/C1-type_HTH"/>
</dbReference>
<feature type="domain" description="HTH cro/C1-type" evidence="1">
    <location>
        <begin position="14"/>
        <end position="69"/>
    </location>
</feature>
<dbReference type="SMART" id="SM00530">
    <property type="entry name" value="HTH_XRE"/>
    <property type="match status" value="1"/>
</dbReference>
<dbReference type="Gene3D" id="1.10.260.40">
    <property type="entry name" value="lambda repressor-like DNA-binding domains"/>
    <property type="match status" value="1"/>
</dbReference>
<keyword evidence="3" id="KW-1185">Reference proteome</keyword>
<dbReference type="GO" id="GO:0003677">
    <property type="term" value="F:DNA binding"/>
    <property type="evidence" value="ECO:0007669"/>
    <property type="project" value="InterPro"/>
</dbReference>
<name>A0A9W6I6R1_9ACTN</name>
<protein>
    <submittedName>
        <fullName evidence="2">Transcriptional regulator</fullName>
    </submittedName>
</protein>
<dbReference type="PROSITE" id="PS50943">
    <property type="entry name" value="HTH_CROC1"/>
    <property type="match status" value="1"/>
</dbReference>
<evidence type="ECO:0000313" key="3">
    <source>
        <dbReference type="Proteomes" id="UP001143474"/>
    </source>
</evidence>
<organism evidence="2 3">
    <name type="scientific">Streptosporangium carneum</name>
    <dbReference type="NCBI Taxonomy" id="47481"/>
    <lineage>
        <taxon>Bacteria</taxon>
        <taxon>Bacillati</taxon>
        <taxon>Actinomycetota</taxon>
        <taxon>Actinomycetes</taxon>
        <taxon>Streptosporangiales</taxon>
        <taxon>Streptosporangiaceae</taxon>
        <taxon>Streptosporangium</taxon>
    </lineage>
</organism>
<reference evidence="2" key="1">
    <citation type="journal article" date="2014" name="Int. J. Syst. Evol. Microbiol.">
        <title>Complete genome sequence of Corynebacterium casei LMG S-19264T (=DSM 44701T), isolated from a smear-ripened cheese.</title>
        <authorList>
            <consortium name="US DOE Joint Genome Institute (JGI-PGF)"/>
            <person name="Walter F."/>
            <person name="Albersmeier A."/>
            <person name="Kalinowski J."/>
            <person name="Ruckert C."/>
        </authorList>
    </citation>
    <scope>NUCLEOTIDE SEQUENCE</scope>
    <source>
        <strain evidence="2">VKM Ac-2007</strain>
    </source>
</reference>
<evidence type="ECO:0000259" key="1">
    <source>
        <dbReference type="PROSITE" id="PS50943"/>
    </source>
</evidence>
<dbReference type="SUPFAM" id="SSF47413">
    <property type="entry name" value="lambda repressor-like DNA-binding domains"/>
    <property type="match status" value="1"/>
</dbReference>
<sequence>MAAARAAGDLGAVVRLVRRARSLTQAQLGSLLCCSASTVSRLETGEQPLTNVAILQLLAQHLSIPPAVLGLSLDINGRHAAFAVASPWAVPPTTVGRDDHDEDGGDPMRRRALLTNLAVAGAAAAVPDLLSRVDDALAVLPTPSAPALPEQIASRLAQARASFDAGDLGRLVAGLPDLLALAHEAAETHATATAYAQAAACYDLATDALLKVGRHEASRITADRAVMLAGLSGAPISMAASARSLSMVLRHEGRREIADRLILQAVNRVEAAGLDVPAHAAAYAQMLCTCAYTAAQVGDRDRALEMIRQAAYVAARLPSQAVSGRPFAVSPAHVSLYEVGVRWSLGDAGAAVHAGRSVHPSQLLTPERRGRLHTDLARAWWQWGKPEQTASALLNACQESVGEVRTRPAIRAMAVALINQYPRVSGVQTLATTIGYRH</sequence>
<dbReference type="RefSeq" id="WP_271220549.1">
    <property type="nucleotide sequence ID" value="NZ_BAAAVD010000004.1"/>
</dbReference>
<dbReference type="AlphaFoldDB" id="A0A9W6I6R1"/>
<comment type="caution">
    <text evidence="2">The sequence shown here is derived from an EMBL/GenBank/DDBJ whole genome shotgun (WGS) entry which is preliminary data.</text>
</comment>
<dbReference type="CDD" id="cd00093">
    <property type="entry name" value="HTH_XRE"/>
    <property type="match status" value="1"/>
</dbReference>
<gene>
    <name evidence="2" type="ORF">GCM10017600_56120</name>
</gene>
<dbReference type="Pfam" id="PF13560">
    <property type="entry name" value="HTH_31"/>
    <property type="match status" value="1"/>
</dbReference>
<evidence type="ECO:0000313" key="2">
    <source>
        <dbReference type="EMBL" id="GLK12203.1"/>
    </source>
</evidence>
<reference evidence="2" key="2">
    <citation type="submission" date="2023-01" db="EMBL/GenBank/DDBJ databases">
        <authorList>
            <person name="Sun Q."/>
            <person name="Evtushenko L."/>
        </authorList>
    </citation>
    <scope>NUCLEOTIDE SEQUENCE</scope>
    <source>
        <strain evidence="2">VKM Ac-2007</strain>
    </source>
</reference>